<feature type="transmembrane region" description="Helical" evidence="19">
    <location>
        <begin position="225"/>
        <end position="244"/>
    </location>
</feature>
<dbReference type="GO" id="GO:0005886">
    <property type="term" value="C:plasma membrane"/>
    <property type="evidence" value="ECO:0007669"/>
    <property type="project" value="UniProtKB-SubCell"/>
</dbReference>
<evidence type="ECO:0000256" key="8">
    <source>
        <dbReference type="ARBA" id="ARBA00022573"/>
    </source>
</evidence>
<keyword evidence="12 19" id="KW-1133">Transmembrane helix</keyword>
<comment type="subcellular location">
    <subcellularLocation>
        <location evidence="2 19">Cell membrane</location>
        <topology evidence="2 19">Multi-pass membrane protein</topology>
    </subcellularLocation>
</comment>
<comment type="catalytic activity">
    <reaction evidence="18 19">
        <text>alpha-ribazole 5'-phosphate + adenosylcob(III)inamide-GDP = adenosylcob(III)alamin 5'-phosphate + GMP + H(+)</text>
        <dbReference type="Rhea" id="RHEA:23560"/>
        <dbReference type="ChEBI" id="CHEBI:15378"/>
        <dbReference type="ChEBI" id="CHEBI:57918"/>
        <dbReference type="ChEBI" id="CHEBI:58115"/>
        <dbReference type="ChEBI" id="CHEBI:60487"/>
        <dbReference type="ChEBI" id="CHEBI:60493"/>
        <dbReference type="EC" id="2.7.8.26"/>
    </reaction>
</comment>
<comment type="similarity">
    <text evidence="4 19">Belongs to the CobS family.</text>
</comment>
<evidence type="ECO:0000256" key="1">
    <source>
        <dbReference type="ARBA" id="ARBA00001946"/>
    </source>
</evidence>
<evidence type="ECO:0000256" key="12">
    <source>
        <dbReference type="ARBA" id="ARBA00022989"/>
    </source>
</evidence>
<feature type="transmembrane region" description="Helical" evidence="19">
    <location>
        <begin position="109"/>
        <end position="127"/>
    </location>
</feature>
<dbReference type="EMBL" id="LSKU01000001">
    <property type="protein sequence ID" value="KXG44328.1"/>
    <property type="molecule type" value="Genomic_DNA"/>
</dbReference>
<evidence type="ECO:0000256" key="17">
    <source>
        <dbReference type="ARBA" id="ARBA00048623"/>
    </source>
</evidence>
<dbReference type="NCBIfam" id="TIGR00317">
    <property type="entry name" value="cobS"/>
    <property type="match status" value="1"/>
</dbReference>
<comment type="function">
    <text evidence="14 19">Joins adenosylcobinamide-GDP and alpha-ribazole to generate adenosylcobalamin (Ado-cobalamin). Also synthesizes adenosylcobalamin 5'-phosphate from adenosylcobinamide-GDP and alpha-ribazole 5'-phosphate.</text>
</comment>
<keyword evidence="11 19" id="KW-0460">Magnesium</keyword>
<dbReference type="OrthoDB" id="9794626at2"/>
<keyword evidence="7 19" id="KW-1003">Cell membrane</keyword>
<feature type="transmembrane region" description="Helical" evidence="19">
    <location>
        <begin position="34"/>
        <end position="51"/>
    </location>
</feature>
<evidence type="ECO:0000256" key="2">
    <source>
        <dbReference type="ARBA" id="ARBA00004651"/>
    </source>
</evidence>
<evidence type="ECO:0000256" key="15">
    <source>
        <dbReference type="ARBA" id="ARBA00032605"/>
    </source>
</evidence>
<feature type="transmembrane region" description="Helical" evidence="19">
    <location>
        <begin position="180"/>
        <end position="213"/>
    </location>
</feature>
<evidence type="ECO:0000256" key="10">
    <source>
        <dbReference type="ARBA" id="ARBA00022692"/>
    </source>
</evidence>
<keyword evidence="8 19" id="KW-0169">Cobalamin biosynthesis</keyword>
<gene>
    <name evidence="19" type="primary">cobS</name>
    <name evidence="20" type="ORF">U473_10150</name>
</gene>
<feature type="transmembrane region" description="Helical" evidence="19">
    <location>
        <begin position="139"/>
        <end position="159"/>
    </location>
</feature>
<evidence type="ECO:0000256" key="13">
    <source>
        <dbReference type="ARBA" id="ARBA00023136"/>
    </source>
</evidence>
<feature type="transmembrane region" description="Helical" evidence="19">
    <location>
        <begin position="63"/>
        <end position="88"/>
    </location>
</feature>
<evidence type="ECO:0000256" key="18">
    <source>
        <dbReference type="ARBA" id="ARBA00049504"/>
    </source>
</evidence>
<dbReference type="STRING" id="1413211.U473_10150"/>
<keyword evidence="9 19" id="KW-0808">Transferase</keyword>
<comment type="pathway">
    <text evidence="3 19">Cofactor biosynthesis; adenosylcobalamin biosynthesis; adenosylcobalamin from cob(II)yrinate a,c-diamide: step 7/7.</text>
</comment>
<keyword evidence="10 19" id="KW-0812">Transmembrane</keyword>
<evidence type="ECO:0000256" key="5">
    <source>
        <dbReference type="ARBA" id="ARBA00013200"/>
    </source>
</evidence>
<dbReference type="PANTHER" id="PTHR34148:SF1">
    <property type="entry name" value="ADENOSYLCOBINAMIDE-GDP RIBAZOLETRANSFERASE"/>
    <property type="match status" value="1"/>
</dbReference>
<protein>
    <recommendedName>
        <fullName evidence="6 19">Adenosylcobinamide-GDP ribazoletransferase</fullName>
        <ecNumber evidence="5 19">2.7.8.26</ecNumber>
    </recommendedName>
    <alternativeName>
        <fullName evidence="16 19">Cobalamin synthase</fullName>
    </alternativeName>
    <alternativeName>
        <fullName evidence="15 19">Cobalamin-5'-phosphate synthase</fullName>
    </alternativeName>
</protein>
<dbReference type="GO" id="GO:0051073">
    <property type="term" value="F:adenosylcobinamide-GDP ribazoletransferase activity"/>
    <property type="evidence" value="ECO:0007669"/>
    <property type="project" value="UniProtKB-UniRule"/>
</dbReference>
<comment type="caution">
    <text evidence="20">The sequence shown here is derived from an EMBL/GenBank/DDBJ whole genome shotgun (WGS) entry which is preliminary data.</text>
</comment>
<sequence>MNEIDSFWMAIQYFSRIPVPYAIHYDQERMKRSILYLPAVGWMIGFFLYLFQQITIDWFPRTVHSILLVSFLLWITGGLHADGWMDVFDGIGSSRDKEKMLAIMKDSRVGAMGVIGFVILFALKASSLLSIDAKFSLEAFLFAPLLARFGVVLAVYRFPYARKEGIGRMLKEALTLKTFIVTFVWILPLFWLTAYALQMLFLVIGFVILFGVYFTKKLGGLTGDVYGWFIEGGETLLWLMFVLLSR</sequence>
<dbReference type="RefSeq" id="WP_082732490.1">
    <property type="nucleotide sequence ID" value="NZ_LSKU01000001.1"/>
</dbReference>
<proteinExistence type="inferred from homology"/>
<evidence type="ECO:0000256" key="9">
    <source>
        <dbReference type="ARBA" id="ARBA00022679"/>
    </source>
</evidence>
<evidence type="ECO:0000256" key="3">
    <source>
        <dbReference type="ARBA" id="ARBA00004663"/>
    </source>
</evidence>
<dbReference type="PANTHER" id="PTHR34148">
    <property type="entry name" value="ADENOSYLCOBINAMIDE-GDP RIBAZOLETRANSFERASE"/>
    <property type="match status" value="1"/>
</dbReference>
<dbReference type="InterPro" id="IPR003805">
    <property type="entry name" value="CobS"/>
</dbReference>
<name>A0A135L5P5_9BACI</name>
<dbReference type="Proteomes" id="UP000070352">
    <property type="component" value="Unassembled WGS sequence"/>
</dbReference>
<organism evidence="20 21">
    <name type="scientific">Tepidibacillus decaturensis</name>
    <dbReference type="NCBI Taxonomy" id="1413211"/>
    <lineage>
        <taxon>Bacteria</taxon>
        <taxon>Bacillati</taxon>
        <taxon>Bacillota</taxon>
        <taxon>Bacilli</taxon>
        <taxon>Bacillales</taxon>
        <taxon>Bacillaceae</taxon>
        <taxon>Tepidibacillus</taxon>
    </lineage>
</organism>
<keyword evidence="13 19" id="KW-0472">Membrane</keyword>
<evidence type="ECO:0000313" key="20">
    <source>
        <dbReference type="EMBL" id="KXG44328.1"/>
    </source>
</evidence>
<dbReference type="GO" id="GO:0008818">
    <property type="term" value="F:cobalamin 5'-phosphate synthase activity"/>
    <property type="evidence" value="ECO:0007669"/>
    <property type="project" value="UniProtKB-UniRule"/>
</dbReference>
<evidence type="ECO:0000313" key="21">
    <source>
        <dbReference type="Proteomes" id="UP000070352"/>
    </source>
</evidence>
<evidence type="ECO:0000256" key="14">
    <source>
        <dbReference type="ARBA" id="ARBA00025228"/>
    </source>
</evidence>
<reference evidence="20 21" key="1">
    <citation type="submission" date="2016-02" db="EMBL/GenBank/DDBJ databases">
        <title>Draft Genome for Tepidibacillus decaturensis nov. sp. Strain Z9, an Anaerobic, Moderately Thermophilic and Heterotrophic Bacterium from Deep Subsurface of the Illinois Basin, USA.</title>
        <authorList>
            <person name="Dong Y."/>
            <person name="Chang J.Y."/>
            <person name="Sanford R."/>
            <person name="Fouke B.W."/>
        </authorList>
    </citation>
    <scope>NUCLEOTIDE SEQUENCE [LARGE SCALE GENOMIC DNA]</scope>
    <source>
        <strain evidence="20 21">Z9</strain>
    </source>
</reference>
<dbReference type="UniPathway" id="UPA00148">
    <property type="reaction ID" value="UER00238"/>
</dbReference>
<comment type="cofactor">
    <cofactor evidence="1 19">
        <name>Mg(2+)</name>
        <dbReference type="ChEBI" id="CHEBI:18420"/>
    </cofactor>
</comment>
<dbReference type="EC" id="2.7.8.26" evidence="5 19"/>
<evidence type="ECO:0000256" key="16">
    <source>
        <dbReference type="ARBA" id="ARBA00032853"/>
    </source>
</evidence>
<keyword evidence="21" id="KW-1185">Reference proteome</keyword>
<dbReference type="GO" id="GO:0009236">
    <property type="term" value="P:cobalamin biosynthetic process"/>
    <property type="evidence" value="ECO:0007669"/>
    <property type="project" value="UniProtKB-UniRule"/>
</dbReference>
<evidence type="ECO:0000256" key="11">
    <source>
        <dbReference type="ARBA" id="ARBA00022842"/>
    </source>
</evidence>
<evidence type="ECO:0000256" key="4">
    <source>
        <dbReference type="ARBA" id="ARBA00010561"/>
    </source>
</evidence>
<dbReference type="HAMAP" id="MF_00719">
    <property type="entry name" value="CobS"/>
    <property type="match status" value="1"/>
</dbReference>
<dbReference type="AlphaFoldDB" id="A0A135L5P5"/>
<accession>A0A135L5P5</accession>
<comment type="catalytic activity">
    <reaction evidence="17 19">
        <text>alpha-ribazole + adenosylcob(III)inamide-GDP = adenosylcob(III)alamin + GMP + H(+)</text>
        <dbReference type="Rhea" id="RHEA:16049"/>
        <dbReference type="ChEBI" id="CHEBI:10329"/>
        <dbReference type="ChEBI" id="CHEBI:15378"/>
        <dbReference type="ChEBI" id="CHEBI:18408"/>
        <dbReference type="ChEBI" id="CHEBI:58115"/>
        <dbReference type="ChEBI" id="CHEBI:60487"/>
        <dbReference type="EC" id="2.7.8.26"/>
    </reaction>
</comment>
<evidence type="ECO:0000256" key="6">
    <source>
        <dbReference type="ARBA" id="ARBA00015850"/>
    </source>
</evidence>
<dbReference type="Pfam" id="PF02654">
    <property type="entry name" value="CobS"/>
    <property type="match status" value="1"/>
</dbReference>
<evidence type="ECO:0000256" key="7">
    <source>
        <dbReference type="ARBA" id="ARBA00022475"/>
    </source>
</evidence>
<evidence type="ECO:0000256" key="19">
    <source>
        <dbReference type="HAMAP-Rule" id="MF_00719"/>
    </source>
</evidence>